<keyword evidence="3" id="KW-0328">Glycosyltransferase</keyword>
<dbReference type="Proteomes" id="UP000249185">
    <property type="component" value="Unassembled WGS sequence"/>
</dbReference>
<dbReference type="EMBL" id="QFPW01000002">
    <property type="protein sequence ID" value="PZQ51490.1"/>
    <property type="molecule type" value="Genomic_DNA"/>
</dbReference>
<evidence type="ECO:0000256" key="1">
    <source>
        <dbReference type="ARBA" id="ARBA00004236"/>
    </source>
</evidence>
<comment type="caution">
    <text evidence="7">The sequence shown here is derived from an EMBL/GenBank/DDBJ whole genome shotgun (WGS) entry which is preliminary data.</text>
</comment>
<proteinExistence type="predicted"/>
<evidence type="ECO:0000259" key="6">
    <source>
        <dbReference type="Pfam" id="PF00535"/>
    </source>
</evidence>
<evidence type="ECO:0000313" key="7">
    <source>
        <dbReference type="EMBL" id="PZQ51490.1"/>
    </source>
</evidence>
<dbReference type="GO" id="GO:0005886">
    <property type="term" value="C:plasma membrane"/>
    <property type="evidence" value="ECO:0007669"/>
    <property type="project" value="UniProtKB-SubCell"/>
</dbReference>
<keyword evidence="4 7" id="KW-0808">Transferase</keyword>
<sequence>MLSVIIPAHDEAGYIGRCLAAVFEAEDPGCPVEVIVSANACRDATVALARGYEVVARRRGWPLVIIDRPEPGKPGALNAAEALAAPGTRVYLDADVVIAPAMLARLEEALGVAEPRYASGRLSVELAASAFSRRYARFWTRLPFVAETVPGCGLFAVNAAGRARWGAFPDIIADDIFARLRFAPAERIAVPAPYLWPVAEGFGALVRVRRRQDAGVAEIARRFPDLLANEDKPRIGLGRLLRLAASDPSGLAAYAAVALAVRARAPAREWSRGR</sequence>
<comment type="subcellular location">
    <subcellularLocation>
        <location evidence="1">Cell membrane</location>
    </subcellularLocation>
</comment>
<dbReference type="InterPro" id="IPR001173">
    <property type="entry name" value="Glyco_trans_2-like"/>
</dbReference>
<gene>
    <name evidence="7" type="ORF">DI556_04845</name>
</gene>
<evidence type="ECO:0000256" key="5">
    <source>
        <dbReference type="ARBA" id="ARBA00023136"/>
    </source>
</evidence>
<evidence type="ECO:0000256" key="4">
    <source>
        <dbReference type="ARBA" id="ARBA00022679"/>
    </source>
</evidence>
<dbReference type="SUPFAM" id="SSF53448">
    <property type="entry name" value="Nucleotide-diphospho-sugar transferases"/>
    <property type="match status" value="1"/>
</dbReference>
<dbReference type="AlphaFoldDB" id="A0A2W5QJ38"/>
<feature type="domain" description="Glycosyltransferase 2-like" evidence="6">
    <location>
        <begin position="3"/>
        <end position="124"/>
    </location>
</feature>
<dbReference type="Gene3D" id="3.90.550.10">
    <property type="entry name" value="Spore Coat Polysaccharide Biosynthesis Protein SpsA, Chain A"/>
    <property type="match status" value="1"/>
</dbReference>
<dbReference type="InterPro" id="IPR029044">
    <property type="entry name" value="Nucleotide-diphossugar_trans"/>
</dbReference>
<dbReference type="PANTHER" id="PTHR43646">
    <property type="entry name" value="GLYCOSYLTRANSFERASE"/>
    <property type="match status" value="1"/>
</dbReference>
<evidence type="ECO:0000256" key="3">
    <source>
        <dbReference type="ARBA" id="ARBA00022676"/>
    </source>
</evidence>
<dbReference type="CDD" id="cd00761">
    <property type="entry name" value="Glyco_tranf_GTA_type"/>
    <property type="match status" value="1"/>
</dbReference>
<name>A0A2W5QJ38_RHOSU</name>
<evidence type="ECO:0000256" key="2">
    <source>
        <dbReference type="ARBA" id="ARBA00022475"/>
    </source>
</evidence>
<dbReference type="PANTHER" id="PTHR43646:SF2">
    <property type="entry name" value="GLYCOSYLTRANSFERASE 2-LIKE DOMAIN-CONTAINING PROTEIN"/>
    <property type="match status" value="1"/>
</dbReference>
<evidence type="ECO:0000313" key="8">
    <source>
        <dbReference type="Proteomes" id="UP000249185"/>
    </source>
</evidence>
<protein>
    <submittedName>
        <fullName evidence="7">Glycosyl transferase</fullName>
    </submittedName>
</protein>
<reference evidence="7 8" key="1">
    <citation type="submission" date="2017-08" db="EMBL/GenBank/DDBJ databases">
        <title>Infants hospitalized years apart are colonized by the same room-sourced microbial strains.</title>
        <authorList>
            <person name="Brooks B."/>
            <person name="Olm M.R."/>
            <person name="Firek B.A."/>
            <person name="Baker R."/>
            <person name="Thomas B.C."/>
            <person name="Morowitz M.J."/>
            <person name="Banfield J.F."/>
        </authorList>
    </citation>
    <scope>NUCLEOTIDE SEQUENCE [LARGE SCALE GENOMIC DNA]</scope>
    <source>
        <strain evidence="7">S2_005_002_R2_34</strain>
    </source>
</reference>
<keyword evidence="5" id="KW-0472">Membrane</keyword>
<accession>A0A2W5QJ38</accession>
<keyword evidence="2" id="KW-1003">Cell membrane</keyword>
<organism evidence="7 8">
    <name type="scientific">Rhodovulum sulfidophilum</name>
    <name type="common">Rhodobacter sulfidophilus</name>
    <dbReference type="NCBI Taxonomy" id="35806"/>
    <lineage>
        <taxon>Bacteria</taxon>
        <taxon>Pseudomonadati</taxon>
        <taxon>Pseudomonadota</taxon>
        <taxon>Alphaproteobacteria</taxon>
        <taxon>Rhodobacterales</taxon>
        <taxon>Paracoccaceae</taxon>
        <taxon>Rhodovulum</taxon>
    </lineage>
</organism>
<dbReference type="Pfam" id="PF00535">
    <property type="entry name" value="Glycos_transf_2"/>
    <property type="match status" value="1"/>
</dbReference>
<dbReference type="GO" id="GO:0016757">
    <property type="term" value="F:glycosyltransferase activity"/>
    <property type="evidence" value="ECO:0007669"/>
    <property type="project" value="UniProtKB-KW"/>
</dbReference>